<feature type="region of interest" description="Disordered" evidence="7">
    <location>
        <begin position="178"/>
        <end position="199"/>
    </location>
</feature>
<dbReference type="GO" id="GO:0004712">
    <property type="term" value="F:protein serine/threonine/tyrosine kinase activity"/>
    <property type="evidence" value="ECO:0007669"/>
    <property type="project" value="TreeGrafter"/>
</dbReference>
<organism evidence="9 10">
    <name type="scientific">Cordyceps confragosa</name>
    <name type="common">Lecanicillium lecanii</name>
    <dbReference type="NCBI Taxonomy" id="2714763"/>
    <lineage>
        <taxon>Eukaryota</taxon>
        <taxon>Fungi</taxon>
        <taxon>Dikarya</taxon>
        <taxon>Ascomycota</taxon>
        <taxon>Pezizomycotina</taxon>
        <taxon>Sordariomycetes</taxon>
        <taxon>Hypocreomycetidae</taxon>
        <taxon>Hypocreales</taxon>
        <taxon>Cordycipitaceae</taxon>
        <taxon>Akanthomyces</taxon>
    </lineage>
</organism>
<dbReference type="GO" id="GO:0007094">
    <property type="term" value="P:mitotic spindle assembly checkpoint signaling"/>
    <property type="evidence" value="ECO:0007669"/>
    <property type="project" value="TreeGrafter"/>
</dbReference>
<dbReference type="SUPFAM" id="SSF56112">
    <property type="entry name" value="Protein kinase-like (PK-like)"/>
    <property type="match status" value="1"/>
</dbReference>
<dbReference type="GO" id="GO:0033316">
    <property type="term" value="P:meiotic spindle assembly checkpoint signaling"/>
    <property type="evidence" value="ECO:0007669"/>
    <property type="project" value="TreeGrafter"/>
</dbReference>
<dbReference type="GO" id="GO:0005524">
    <property type="term" value="F:ATP binding"/>
    <property type="evidence" value="ECO:0007669"/>
    <property type="project" value="UniProtKB-UniRule"/>
</dbReference>
<keyword evidence="3 6" id="KW-0547">Nucleotide-binding</keyword>
<dbReference type="PROSITE" id="PS00108">
    <property type="entry name" value="PROTEIN_KINASE_ST"/>
    <property type="match status" value="1"/>
</dbReference>
<feature type="binding site" evidence="6">
    <location>
        <position position="259"/>
    </location>
    <ligand>
        <name>ATP</name>
        <dbReference type="ChEBI" id="CHEBI:30616"/>
    </ligand>
</feature>
<dbReference type="PROSITE" id="PS00107">
    <property type="entry name" value="PROTEIN_KINASE_ATP"/>
    <property type="match status" value="1"/>
</dbReference>
<dbReference type="GO" id="GO:0000776">
    <property type="term" value="C:kinetochore"/>
    <property type="evidence" value="ECO:0007669"/>
    <property type="project" value="TreeGrafter"/>
</dbReference>
<reference evidence="9 10" key="1">
    <citation type="submission" date="2016-03" db="EMBL/GenBank/DDBJ databases">
        <title>Fine-scale spatial genetic structure of a fungal parasite of coffee scale insects.</title>
        <authorList>
            <person name="Jackson D."/>
            <person name="Zemenick K.A."/>
            <person name="Malloure B."/>
            <person name="Quandt C.A."/>
            <person name="James T.Y."/>
        </authorList>
    </citation>
    <scope>NUCLEOTIDE SEQUENCE [LARGE SCALE GENOMIC DNA]</scope>
    <source>
        <strain evidence="9 10">UM487</strain>
    </source>
</reference>
<name>A0A179HYV7_CORDF</name>
<evidence type="ECO:0000256" key="7">
    <source>
        <dbReference type="SAM" id="MobiDB-lite"/>
    </source>
</evidence>
<evidence type="ECO:0000259" key="8">
    <source>
        <dbReference type="PROSITE" id="PS50011"/>
    </source>
</evidence>
<dbReference type="InterPro" id="IPR000719">
    <property type="entry name" value="Prot_kinase_dom"/>
</dbReference>
<dbReference type="OMA" id="WREMLRC"/>
<proteinExistence type="predicted"/>
<dbReference type="OrthoDB" id="4868213at2759"/>
<evidence type="ECO:0000313" key="10">
    <source>
        <dbReference type="Proteomes" id="UP000243081"/>
    </source>
</evidence>
<keyword evidence="10" id="KW-1185">Reference proteome</keyword>
<dbReference type="InterPro" id="IPR011009">
    <property type="entry name" value="Kinase-like_dom_sf"/>
</dbReference>
<dbReference type="GO" id="GO:0005634">
    <property type="term" value="C:nucleus"/>
    <property type="evidence" value="ECO:0007669"/>
    <property type="project" value="TreeGrafter"/>
</dbReference>
<keyword evidence="1" id="KW-0723">Serine/threonine-protein kinase</keyword>
<dbReference type="EMBL" id="LUKN01004639">
    <property type="protein sequence ID" value="OAQ95715.1"/>
    <property type="molecule type" value="Genomic_DNA"/>
</dbReference>
<evidence type="ECO:0000256" key="2">
    <source>
        <dbReference type="ARBA" id="ARBA00022679"/>
    </source>
</evidence>
<dbReference type="InterPro" id="IPR008271">
    <property type="entry name" value="Ser/Thr_kinase_AS"/>
</dbReference>
<feature type="region of interest" description="Disordered" evidence="7">
    <location>
        <begin position="113"/>
        <end position="166"/>
    </location>
</feature>
<evidence type="ECO:0000313" key="9">
    <source>
        <dbReference type="EMBL" id="OAQ95715.1"/>
    </source>
</evidence>
<keyword evidence="5 6" id="KW-0067">ATP-binding</keyword>
<dbReference type="PANTHER" id="PTHR22974">
    <property type="entry name" value="MIXED LINEAGE PROTEIN KINASE"/>
    <property type="match status" value="1"/>
</dbReference>
<dbReference type="Gene3D" id="1.10.510.10">
    <property type="entry name" value="Transferase(Phosphotransferase) domain 1"/>
    <property type="match status" value="1"/>
</dbReference>
<dbReference type="PROSITE" id="PS50011">
    <property type="entry name" value="PROTEIN_KINASE_DOM"/>
    <property type="match status" value="1"/>
</dbReference>
<feature type="region of interest" description="Disordered" evidence="7">
    <location>
        <begin position="35"/>
        <end position="70"/>
    </location>
</feature>
<dbReference type="Gene3D" id="3.30.200.20">
    <property type="entry name" value="Phosphorylase Kinase, domain 1"/>
    <property type="match status" value="1"/>
</dbReference>
<dbReference type="GO" id="GO:0034501">
    <property type="term" value="P:protein localization to kinetochore"/>
    <property type="evidence" value="ECO:0007669"/>
    <property type="project" value="TreeGrafter"/>
</dbReference>
<dbReference type="PANTHER" id="PTHR22974:SF21">
    <property type="entry name" value="DUAL SPECIFICITY PROTEIN KINASE TTK"/>
    <property type="match status" value="1"/>
</dbReference>
<sequence length="554" mass="60639">MEDWAHDSSDDESLIPQLQLNAVTEALLAELDPTATTTQGEQAVHRRQAFNSHHEKQSQKKASSGVRCGGEAAPLLGGDSVALGPGFVAMGRPPRRPRKQSDFELHCDAFMARQGADEGTSGAVEDGTSQRRGSYHEEMGSLRREKSPGPSIPEMGHLRSGTPETPMRRVLVSFPRHISRSPPKHSYPSPQPTQVQATAAEPPLDPAALPEKRAEKAPVRHRKVTINGTSYRILKKLGRGGSGRVYEVMAPDAQAWAFKAISLTTLDSHAKRQIENEVALLQGLRTTERVAVLRDWCVDEAKNAIHIVMELGQIDLENIIKDQVERNEKLDTVFVGYYWREMLRCVAALHSHDIVHADIKPANFVLIRGVLKIVDFGIANGLPDDTVHVYLEHLAGTPSYMAPETLHVLGSSSRSSSRVVRFGKPTDVWSLGCILHLLIYGQTPFAHIRGLAAKINAIANTTEVVGVDELGLGGVEVPRALRRTMSKCLERDPAMRPTAEGLLAGSSKDGLVREEETDAGRVLGEVLARMATKAVKREELDMWLAEAMEEVGLG</sequence>
<feature type="compositionally biased region" description="Basic and acidic residues" evidence="7">
    <location>
        <begin position="134"/>
        <end position="147"/>
    </location>
</feature>
<evidence type="ECO:0000256" key="5">
    <source>
        <dbReference type="ARBA" id="ARBA00022840"/>
    </source>
</evidence>
<evidence type="ECO:0000256" key="4">
    <source>
        <dbReference type="ARBA" id="ARBA00022777"/>
    </source>
</evidence>
<dbReference type="Proteomes" id="UP000243081">
    <property type="component" value="Unassembled WGS sequence"/>
</dbReference>
<feature type="domain" description="Protein kinase" evidence="8">
    <location>
        <begin position="231"/>
        <end position="512"/>
    </location>
</feature>
<dbReference type="SMART" id="SM00220">
    <property type="entry name" value="S_TKc"/>
    <property type="match status" value="1"/>
</dbReference>
<accession>A0A179HYV7</accession>
<dbReference type="GO" id="GO:0004674">
    <property type="term" value="F:protein serine/threonine kinase activity"/>
    <property type="evidence" value="ECO:0007669"/>
    <property type="project" value="UniProtKB-KW"/>
</dbReference>
<keyword evidence="4" id="KW-0418">Kinase</keyword>
<dbReference type="Pfam" id="PF00069">
    <property type="entry name" value="Pkinase"/>
    <property type="match status" value="1"/>
</dbReference>
<evidence type="ECO:0000256" key="6">
    <source>
        <dbReference type="PROSITE-ProRule" id="PRU10141"/>
    </source>
</evidence>
<dbReference type="GO" id="GO:0007059">
    <property type="term" value="P:chromosome segregation"/>
    <property type="evidence" value="ECO:0007669"/>
    <property type="project" value="TreeGrafter"/>
</dbReference>
<evidence type="ECO:0000256" key="1">
    <source>
        <dbReference type="ARBA" id="ARBA00022527"/>
    </source>
</evidence>
<dbReference type="AlphaFoldDB" id="A0A179HYV7"/>
<keyword evidence="2" id="KW-0808">Transferase</keyword>
<evidence type="ECO:0000256" key="3">
    <source>
        <dbReference type="ARBA" id="ARBA00022741"/>
    </source>
</evidence>
<dbReference type="FunFam" id="3.30.200.20:FF:000131">
    <property type="entry name" value="Dual specificity protein kinase TTK"/>
    <property type="match status" value="1"/>
</dbReference>
<dbReference type="InterPro" id="IPR017441">
    <property type="entry name" value="Protein_kinase_ATP_BS"/>
</dbReference>
<gene>
    <name evidence="9" type="ORF">LLEC1_04040</name>
</gene>
<comment type="caution">
    <text evidence="9">The sequence shown here is derived from an EMBL/GenBank/DDBJ whole genome shotgun (WGS) entry which is preliminary data.</text>
</comment>
<protein>
    <recommendedName>
        <fullName evidence="8">Protein kinase domain-containing protein</fullName>
    </recommendedName>
</protein>